<evidence type="ECO:0000256" key="2">
    <source>
        <dbReference type="ARBA" id="ARBA00022771"/>
    </source>
</evidence>
<feature type="compositionally biased region" description="Polar residues" evidence="5">
    <location>
        <begin position="72"/>
        <end position="83"/>
    </location>
</feature>
<feature type="compositionally biased region" description="Low complexity" evidence="5">
    <location>
        <begin position="149"/>
        <end position="173"/>
    </location>
</feature>
<dbReference type="PANTHER" id="PTHR46171:SF3">
    <property type="entry name" value="GH10160P"/>
    <property type="match status" value="1"/>
</dbReference>
<evidence type="ECO:0000313" key="8">
    <source>
        <dbReference type="Proteomes" id="UP001557470"/>
    </source>
</evidence>
<dbReference type="CDD" id="cd16472">
    <property type="entry name" value="RING-H2_RNF38-like"/>
    <property type="match status" value="1"/>
</dbReference>
<evidence type="ECO:0000256" key="1">
    <source>
        <dbReference type="ARBA" id="ARBA00022723"/>
    </source>
</evidence>
<dbReference type="Gene3D" id="3.30.40.10">
    <property type="entry name" value="Zinc/RING finger domain, C3HC4 (zinc finger)"/>
    <property type="match status" value="1"/>
</dbReference>
<dbReference type="FunFam" id="3.30.40.10:FF:000922">
    <property type="entry name" value="RING finger protein 38"/>
    <property type="match status" value="1"/>
</dbReference>
<dbReference type="AlphaFoldDB" id="A0ABD0WXM7"/>
<dbReference type="EMBL" id="JAGEUA010000008">
    <property type="protein sequence ID" value="KAL0968437.1"/>
    <property type="molecule type" value="Genomic_DNA"/>
</dbReference>
<dbReference type="Pfam" id="PF13639">
    <property type="entry name" value="zf-RING_2"/>
    <property type="match status" value="1"/>
</dbReference>
<keyword evidence="1" id="KW-0479">Metal-binding</keyword>
<feature type="compositionally biased region" description="Low complexity" evidence="5">
    <location>
        <begin position="210"/>
        <end position="224"/>
    </location>
</feature>
<name>A0ABD0WXM7_UMBPY</name>
<accession>A0ABD0WXM7</accession>
<evidence type="ECO:0000256" key="3">
    <source>
        <dbReference type="ARBA" id="ARBA00022833"/>
    </source>
</evidence>
<keyword evidence="8" id="KW-1185">Reference proteome</keyword>
<reference evidence="7 8" key="1">
    <citation type="submission" date="2024-06" db="EMBL/GenBank/DDBJ databases">
        <authorList>
            <person name="Pan Q."/>
            <person name="Wen M."/>
            <person name="Jouanno E."/>
            <person name="Zahm M."/>
            <person name="Klopp C."/>
            <person name="Cabau C."/>
            <person name="Louis A."/>
            <person name="Berthelot C."/>
            <person name="Parey E."/>
            <person name="Roest Crollius H."/>
            <person name="Montfort J."/>
            <person name="Robinson-Rechavi M."/>
            <person name="Bouchez O."/>
            <person name="Lampietro C."/>
            <person name="Lopez Roques C."/>
            <person name="Donnadieu C."/>
            <person name="Postlethwait J."/>
            <person name="Bobe J."/>
            <person name="Verreycken H."/>
            <person name="Guiguen Y."/>
        </authorList>
    </citation>
    <scope>NUCLEOTIDE SEQUENCE [LARGE SCALE GENOMIC DNA]</scope>
    <source>
        <strain evidence="7">Up_M1</strain>
        <tissue evidence="7">Testis</tissue>
    </source>
</reference>
<proteinExistence type="predicted"/>
<keyword evidence="2 4" id="KW-0863">Zinc-finger</keyword>
<feature type="region of interest" description="Disordered" evidence="5">
    <location>
        <begin position="311"/>
        <end position="334"/>
    </location>
</feature>
<evidence type="ECO:0000256" key="5">
    <source>
        <dbReference type="SAM" id="MobiDB-lite"/>
    </source>
</evidence>
<feature type="region of interest" description="Disordered" evidence="5">
    <location>
        <begin position="194"/>
        <end position="227"/>
    </location>
</feature>
<dbReference type="PROSITE" id="PS50089">
    <property type="entry name" value="ZF_RING_2"/>
    <property type="match status" value="1"/>
</dbReference>
<sequence>MDNTRENLELRSPLQDLEELDTTETLNQACLLSDTDLLFGDPDDVYTFKDHPVLIHETPSPQRLRRRRYNGFENSPTLSSHQSGDGKCFSMTPTPLQKSKRRKVSVPATSMRGEAKLGTTWAMSCFVPASSLITTECTPSTWLEAPLPQSVPCSLSPPSSSSSSSSLGAPPTSQQEVTSGGFCQNTQSVCLAESTMEPSQSRSRKKPCKRVASSKSRSKSSACAQAPKTLTPDTLSFLQDTEKHRHTSGLVLPLSRKDDAQLPKYDEVILLDEDEEDGDVFVEAVVRSMQLEEDEAFARSLQEHFDREEQLHQENRNQQRATPPSNQHIHPYNPSLGVGWTSPWPSAEDYAAFYAASPLVGGFEDELMGRRRQRGRSRAPRRRNPRHAAHALFSDHQGDNYEALLAFEESQGAVVPKKTLSDQEIGRLPTKIYDSAHSAGKIQCQICCSDYTEGELLRMLPCLHDYHVQCIDRWIKENATCPICRIDISECGGD</sequence>
<dbReference type="InterPro" id="IPR013083">
    <property type="entry name" value="Znf_RING/FYVE/PHD"/>
</dbReference>
<dbReference type="PANTHER" id="PTHR46171">
    <property type="entry name" value="GH10160P"/>
    <property type="match status" value="1"/>
</dbReference>
<dbReference type="InterPro" id="IPR001841">
    <property type="entry name" value="Znf_RING"/>
</dbReference>
<protein>
    <recommendedName>
        <fullName evidence="6">RING-type domain-containing protein</fullName>
    </recommendedName>
</protein>
<comment type="caution">
    <text evidence="7">The sequence shown here is derived from an EMBL/GenBank/DDBJ whole genome shotgun (WGS) entry which is preliminary data.</text>
</comment>
<gene>
    <name evidence="7" type="ORF">UPYG_G00266830</name>
</gene>
<evidence type="ECO:0000256" key="4">
    <source>
        <dbReference type="PROSITE-ProRule" id="PRU00175"/>
    </source>
</evidence>
<evidence type="ECO:0000259" key="6">
    <source>
        <dbReference type="PROSITE" id="PS50089"/>
    </source>
</evidence>
<feature type="region of interest" description="Disordered" evidence="5">
    <location>
        <begin position="149"/>
        <end position="180"/>
    </location>
</feature>
<feature type="compositionally biased region" description="Polar residues" evidence="5">
    <location>
        <begin position="318"/>
        <end position="328"/>
    </location>
</feature>
<keyword evidence="3" id="KW-0862">Zinc</keyword>
<feature type="region of interest" description="Disordered" evidence="5">
    <location>
        <begin position="72"/>
        <end position="109"/>
    </location>
</feature>
<dbReference type="Proteomes" id="UP001557470">
    <property type="component" value="Unassembled WGS sequence"/>
</dbReference>
<dbReference type="SUPFAM" id="SSF57850">
    <property type="entry name" value="RING/U-box"/>
    <property type="match status" value="1"/>
</dbReference>
<dbReference type="GO" id="GO:0008270">
    <property type="term" value="F:zinc ion binding"/>
    <property type="evidence" value="ECO:0007669"/>
    <property type="project" value="UniProtKB-KW"/>
</dbReference>
<organism evidence="7 8">
    <name type="scientific">Umbra pygmaea</name>
    <name type="common">Eastern mudminnow</name>
    <dbReference type="NCBI Taxonomy" id="75934"/>
    <lineage>
        <taxon>Eukaryota</taxon>
        <taxon>Metazoa</taxon>
        <taxon>Chordata</taxon>
        <taxon>Craniata</taxon>
        <taxon>Vertebrata</taxon>
        <taxon>Euteleostomi</taxon>
        <taxon>Actinopterygii</taxon>
        <taxon>Neopterygii</taxon>
        <taxon>Teleostei</taxon>
        <taxon>Protacanthopterygii</taxon>
        <taxon>Esociformes</taxon>
        <taxon>Umbridae</taxon>
        <taxon>Umbra</taxon>
    </lineage>
</organism>
<evidence type="ECO:0000313" key="7">
    <source>
        <dbReference type="EMBL" id="KAL0968437.1"/>
    </source>
</evidence>
<feature type="domain" description="RING-type" evidence="6">
    <location>
        <begin position="444"/>
        <end position="485"/>
    </location>
</feature>
<dbReference type="SMART" id="SM00184">
    <property type="entry name" value="RING"/>
    <property type="match status" value="1"/>
</dbReference>